<gene>
    <name evidence="2" type="ORF">HERIO_2226</name>
</gene>
<keyword evidence="1" id="KW-0175">Coiled coil</keyword>
<comment type="caution">
    <text evidence="2">The sequence shown here is derived from an EMBL/GenBank/DDBJ whole genome shotgun (WGS) entry which is preliminary data.</text>
</comment>
<evidence type="ECO:0000256" key="1">
    <source>
        <dbReference type="SAM" id="Coils"/>
    </source>
</evidence>
<evidence type="ECO:0000313" key="2">
    <source>
        <dbReference type="EMBL" id="ORD95776.1"/>
    </source>
</evidence>
<evidence type="ECO:0000313" key="3">
    <source>
        <dbReference type="Proteomes" id="UP000192356"/>
    </source>
</evidence>
<dbReference type="EMBL" id="LVKB01000185">
    <property type="protein sequence ID" value="ORD95776.1"/>
    <property type="molecule type" value="Genomic_DNA"/>
</dbReference>
<organism evidence="2 3">
    <name type="scientific">Hepatospora eriocheir</name>
    <dbReference type="NCBI Taxonomy" id="1081669"/>
    <lineage>
        <taxon>Eukaryota</taxon>
        <taxon>Fungi</taxon>
        <taxon>Fungi incertae sedis</taxon>
        <taxon>Microsporidia</taxon>
        <taxon>Hepatosporidae</taxon>
        <taxon>Hepatospora</taxon>
    </lineage>
</organism>
<reference evidence="2 3" key="1">
    <citation type="journal article" date="2017" name="Environ. Microbiol.">
        <title>Decay of the glycolytic pathway and adaptation to intranuclear parasitism within Enterocytozoonidae microsporidia.</title>
        <authorList>
            <person name="Wiredu Boakye D."/>
            <person name="Jaroenlak P."/>
            <person name="Prachumwat A."/>
            <person name="Williams T.A."/>
            <person name="Bateman K.S."/>
            <person name="Itsathitphaisarn O."/>
            <person name="Sritunyalucksana K."/>
            <person name="Paszkiewicz K.H."/>
            <person name="Moore K.A."/>
            <person name="Stentiford G.D."/>
            <person name="Williams B.A."/>
        </authorList>
    </citation>
    <scope>NUCLEOTIDE SEQUENCE [LARGE SCALE GENOMIC DNA]</scope>
    <source>
        <strain evidence="2 3">GB1</strain>
    </source>
</reference>
<accession>A0A1X0Q7Q0</accession>
<name>A0A1X0Q7Q0_9MICR</name>
<sequence length="140" mass="16811">MNLKDLKVKQLERLKNKLIDLKENKQSKINLGEKLKEINKIYTCVSNLFEYNEFDTTKVSFDEYEGRVLGIKEDNFEYFEQFVVGKKVDLAYEILKKIRNSKICDFCGDKDMEDSIKRIFIEDFCIFLHEKCNYDFFNKI</sequence>
<proteinExistence type="predicted"/>
<keyword evidence="3" id="KW-1185">Reference proteome</keyword>
<protein>
    <submittedName>
        <fullName evidence="2">Uncharacterized protein</fullName>
    </submittedName>
</protein>
<dbReference type="AlphaFoldDB" id="A0A1X0Q7Q0"/>
<dbReference type="VEuPathDB" id="MicrosporidiaDB:HERIO_2226"/>
<dbReference type="VEuPathDB" id="MicrosporidiaDB:A0H76_2353"/>
<dbReference type="Proteomes" id="UP000192356">
    <property type="component" value="Unassembled WGS sequence"/>
</dbReference>
<feature type="coiled-coil region" evidence="1">
    <location>
        <begin position="4"/>
        <end position="31"/>
    </location>
</feature>